<reference evidence="18 20" key="2">
    <citation type="submission" date="2018-06" db="EMBL/GenBank/DDBJ databases">
        <authorList>
            <consortium name="Pathogen Informatics"/>
            <person name="Doyle S."/>
        </authorList>
    </citation>
    <scope>NUCLEOTIDE SEQUENCE [LARGE SCALE GENOMIC DNA]</scope>
    <source>
        <strain evidence="18 20">NCTC11632</strain>
    </source>
</reference>
<feature type="binding site" evidence="16">
    <location>
        <position position="174"/>
    </location>
    <ligand>
        <name>substrate</name>
    </ligand>
</feature>
<evidence type="ECO:0000313" key="19">
    <source>
        <dbReference type="Proteomes" id="UP000030103"/>
    </source>
</evidence>
<gene>
    <name evidence="16 18" type="primary">coaX</name>
    <name evidence="17" type="ORF">HQ47_05070</name>
    <name evidence="18" type="ORF">NCTC11632_00959</name>
</gene>
<dbReference type="OrthoDB" id="9804707at2"/>
<comment type="similarity">
    <text evidence="14 16">Belongs to the type III pantothenate kinase family.</text>
</comment>
<dbReference type="Pfam" id="PF03309">
    <property type="entry name" value="Pan_kinase"/>
    <property type="match status" value="1"/>
</dbReference>
<dbReference type="HAMAP" id="MF_01274">
    <property type="entry name" value="Pantothen_kinase_3"/>
    <property type="match status" value="1"/>
</dbReference>
<evidence type="ECO:0000256" key="5">
    <source>
        <dbReference type="ARBA" id="ARBA00011738"/>
    </source>
</evidence>
<dbReference type="STRING" id="28115.HQ47_05070"/>
<dbReference type="CDD" id="cd24015">
    <property type="entry name" value="ASKHA_NBD_PanK-III"/>
    <property type="match status" value="1"/>
</dbReference>
<proteinExistence type="inferred from homology"/>
<evidence type="ECO:0000313" key="17">
    <source>
        <dbReference type="EMBL" id="KGN74418.1"/>
    </source>
</evidence>
<dbReference type="GO" id="GO:0005737">
    <property type="term" value="C:cytoplasm"/>
    <property type="evidence" value="ECO:0007669"/>
    <property type="project" value="UniProtKB-SubCell"/>
</dbReference>
<keyword evidence="16" id="KW-0479">Metal-binding</keyword>
<evidence type="ECO:0000256" key="11">
    <source>
        <dbReference type="ARBA" id="ARBA00022840"/>
    </source>
</evidence>
<dbReference type="GO" id="GO:0046872">
    <property type="term" value="F:metal ion binding"/>
    <property type="evidence" value="ECO:0007669"/>
    <property type="project" value="UniProtKB-KW"/>
</dbReference>
<dbReference type="InterPro" id="IPR043129">
    <property type="entry name" value="ATPase_NBD"/>
</dbReference>
<comment type="cofactor">
    <cofactor evidence="2">
        <name>K(+)</name>
        <dbReference type="ChEBI" id="CHEBI:29103"/>
    </cofactor>
</comment>
<evidence type="ECO:0000313" key="20">
    <source>
        <dbReference type="Proteomes" id="UP000254156"/>
    </source>
</evidence>
<name>A0A0A2E692_9PORP</name>
<dbReference type="EMBL" id="UGTF01000002">
    <property type="protein sequence ID" value="SUB88873.1"/>
    <property type="molecule type" value="Genomic_DNA"/>
</dbReference>
<evidence type="ECO:0000256" key="10">
    <source>
        <dbReference type="ARBA" id="ARBA00022777"/>
    </source>
</evidence>
<evidence type="ECO:0000256" key="8">
    <source>
        <dbReference type="ARBA" id="ARBA00022679"/>
    </source>
</evidence>
<dbReference type="Proteomes" id="UP000030103">
    <property type="component" value="Unassembled WGS sequence"/>
</dbReference>
<keyword evidence="10 16" id="KW-0418">Kinase</keyword>
<reference evidence="17 19" key="1">
    <citation type="submission" date="2014-09" db="EMBL/GenBank/DDBJ databases">
        <title>Draft Genome Sequence of Porphyromonas macacae COT-192_OH2859.</title>
        <authorList>
            <person name="Wallis C."/>
            <person name="Deusch O."/>
            <person name="O'Flynn C."/>
            <person name="Davis I."/>
            <person name="Horsfall A."/>
            <person name="Kirkwood N."/>
            <person name="Harris S."/>
            <person name="Eisen J.A."/>
            <person name="Coil D.A."/>
            <person name="Darling A.E."/>
            <person name="Jospin G."/>
            <person name="Alexiev A."/>
        </authorList>
    </citation>
    <scope>NUCLEOTIDE SEQUENCE [LARGE SCALE GENOMIC DNA]</scope>
    <source>
        <strain evidence="19">COT-192 OH2859</strain>
        <strain evidence="17">COT-192_OH2859</strain>
    </source>
</reference>
<feature type="binding site" evidence="16">
    <location>
        <position position="86"/>
    </location>
    <ligand>
        <name>substrate</name>
    </ligand>
</feature>
<evidence type="ECO:0000256" key="12">
    <source>
        <dbReference type="ARBA" id="ARBA00022958"/>
    </source>
</evidence>
<evidence type="ECO:0000256" key="1">
    <source>
        <dbReference type="ARBA" id="ARBA00001206"/>
    </source>
</evidence>
<protein>
    <recommendedName>
        <fullName evidence="15 16">Type III pantothenate kinase</fullName>
        <ecNumber evidence="6 16">2.7.1.33</ecNumber>
    </recommendedName>
    <alternativeName>
        <fullName evidence="16">PanK-III</fullName>
    </alternativeName>
    <alternativeName>
        <fullName evidence="16">Pantothenic acid kinase</fullName>
    </alternativeName>
</protein>
<comment type="subunit">
    <text evidence="5 16">Homodimer.</text>
</comment>
<feature type="binding site" evidence="16">
    <location>
        <begin position="92"/>
        <end position="95"/>
    </location>
    <ligand>
        <name>substrate</name>
    </ligand>
</feature>
<comment type="cofactor">
    <cofactor evidence="16">
        <name>NH4(+)</name>
        <dbReference type="ChEBI" id="CHEBI:28938"/>
    </cofactor>
    <cofactor evidence="16">
        <name>K(+)</name>
        <dbReference type="ChEBI" id="CHEBI:29103"/>
    </cofactor>
    <text evidence="16">A monovalent cation. Ammonium or potassium.</text>
</comment>
<dbReference type="InterPro" id="IPR004619">
    <property type="entry name" value="Type_III_PanK"/>
</dbReference>
<evidence type="ECO:0000256" key="3">
    <source>
        <dbReference type="ARBA" id="ARBA00004496"/>
    </source>
</evidence>
<feature type="binding site" evidence="16">
    <location>
        <begin position="6"/>
        <end position="13"/>
    </location>
    <ligand>
        <name>ATP</name>
        <dbReference type="ChEBI" id="CHEBI:30616"/>
    </ligand>
</feature>
<comment type="subcellular location">
    <subcellularLocation>
        <location evidence="3 16">Cytoplasm</location>
    </subcellularLocation>
</comment>
<dbReference type="EC" id="2.7.1.33" evidence="6 16"/>
<evidence type="ECO:0000256" key="6">
    <source>
        <dbReference type="ARBA" id="ARBA00012102"/>
    </source>
</evidence>
<evidence type="ECO:0000313" key="18">
    <source>
        <dbReference type="EMBL" id="SUB88873.1"/>
    </source>
</evidence>
<evidence type="ECO:0000256" key="9">
    <source>
        <dbReference type="ARBA" id="ARBA00022741"/>
    </source>
</evidence>
<dbReference type="EMBL" id="JRFA01000014">
    <property type="protein sequence ID" value="KGN74418.1"/>
    <property type="molecule type" value="Genomic_DNA"/>
</dbReference>
<dbReference type="NCBIfam" id="TIGR00671">
    <property type="entry name" value="baf"/>
    <property type="match status" value="1"/>
</dbReference>
<dbReference type="GO" id="GO:0005524">
    <property type="term" value="F:ATP binding"/>
    <property type="evidence" value="ECO:0007669"/>
    <property type="project" value="UniProtKB-UniRule"/>
</dbReference>
<dbReference type="eggNOG" id="COG1521">
    <property type="taxonomic scope" value="Bacteria"/>
</dbReference>
<evidence type="ECO:0000256" key="13">
    <source>
        <dbReference type="ARBA" id="ARBA00022993"/>
    </source>
</evidence>
<evidence type="ECO:0000256" key="2">
    <source>
        <dbReference type="ARBA" id="ARBA00001958"/>
    </source>
</evidence>
<dbReference type="GO" id="GO:0015937">
    <property type="term" value="P:coenzyme A biosynthetic process"/>
    <property type="evidence" value="ECO:0007669"/>
    <property type="project" value="UniProtKB-UniRule"/>
</dbReference>
<feature type="binding site" evidence="16">
    <location>
        <position position="116"/>
    </location>
    <ligand>
        <name>K(+)</name>
        <dbReference type="ChEBI" id="CHEBI:29103"/>
    </ligand>
</feature>
<comment type="pathway">
    <text evidence="4 16">Cofactor biosynthesis; coenzyme A biosynthesis; CoA from (R)-pantothenate: step 1/5.</text>
</comment>
<evidence type="ECO:0000256" key="4">
    <source>
        <dbReference type="ARBA" id="ARBA00005225"/>
    </source>
</evidence>
<dbReference type="AlphaFoldDB" id="A0A0A2E692"/>
<keyword evidence="13 16" id="KW-0173">Coenzyme A biosynthesis</keyword>
<dbReference type="UniPathway" id="UPA00241">
    <property type="reaction ID" value="UER00352"/>
</dbReference>
<keyword evidence="9 16" id="KW-0547">Nucleotide-binding</keyword>
<feature type="active site" description="Proton acceptor" evidence="16">
    <location>
        <position position="94"/>
    </location>
</feature>
<dbReference type="PANTHER" id="PTHR34265:SF1">
    <property type="entry name" value="TYPE III PANTOTHENATE KINASE"/>
    <property type="match status" value="1"/>
</dbReference>
<evidence type="ECO:0000256" key="7">
    <source>
        <dbReference type="ARBA" id="ARBA00022490"/>
    </source>
</evidence>
<dbReference type="SUPFAM" id="SSF53067">
    <property type="entry name" value="Actin-like ATPase domain"/>
    <property type="match status" value="2"/>
</dbReference>
<dbReference type="RefSeq" id="WP_025004120.1">
    <property type="nucleotide sequence ID" value="NZ_JASBZX010000022.1"/>
</dbReference>
<dbReference type="Gene3D" id="3.30.420.40">
    <property type="match status" value="2"/>
</dbReference>
<organism evidence="17 19">
    <name type="scientific">Porphyromonas macacae</name>
    <dbReference type="NCBI Taxonomy" id="28115"/>
    <lineage>
        <taxon>Bacteria</taxon>
        <taxon>Pseudomonadati</taxon>
        <taxon>Bacteroidota</taxon>
        <taxon>Bacteroidia</taxon>
        <taxon>Bacteroidales</taxon>
        <taxon>Porphyromonadaceae</taxon>
        <taxon>Porphyromonas</taxon>
    </lineage>
</organism>
<sequence>MNLVIDQGNSVCKVAFFEQGSMVKAYVLPHFRAYSAKRILERHPQIEQCVYCSVAGDDEELLAEIRKKASVMIVNGATPAPIEVRYDRNKLGGDRLAAAVGAHFLAPKNTEILVIDSGTAVTYERIDAKGVYLGGNISPGLQVRYRALHEFTGKLPWMRRPMHGDWTGFYGQNTEDAIKAGVLRGMLYEMDGYIDELKKMYPFLWTFLAGGDSFYFESRLKNKTFALRDLVVIGLNRLLEFNKQ</sequence>
<dbReference type="GO" id="GO:0004594">
    <property type="term" value="F:pantothenate kinase activity"/>
    <property type="evidence" value="ECO:0007669"/>
    <property type="project" value="UniProtKB-UniRule"/>
</dbReference>
<dbReference type="PANTHER" id="PTHR34265">
    <property type="entry name" value="TYPE III PANTOTHENATE KINASE"/>
    <property type="match status" value="1"/>
</dbReference>
<keyword evidence="12 16" id="KW-0630">Potassium</keyword>
<evidence type="ECO:0000256" key="16">
    <source>
        <dbReference type="HAMAP-Rule" id="MF_01274"/>
    </source>
</evidence>
<keyword evidence="19" id="KW-1185">Reference proteome</keyword>
<evidence type="ECO:0000256" key="15">
    <source>
        <dbReference type="ARBA" id="ARBA00040883"/>
    </source>
</evidence>
<feature type="binding site" evidence="16">
    <location>
        <position position="119"/>
    </location>
    <ligand>
        <name>ATP</name>
        <dbReference type="ChEBI" id="CHEBI:30616"/>
    </ligand>
</feature>
<keyword evidence="11 16" id="KW-0067">ATP-binding</keyword>
<keyword evidence="8 16" id="KW-0808">Transferase</keyword>
<evidence type="ECO:0000256" key="14">
    <source>
        <dbReference type="ARBA" id="ARBA00038036"/>
    </source>
</evidence>
<comment type="catalytic activity">
    <reaction evidence="1 16">
        <text>(R)-pantothenate + ATP = (R)-4'-phosphopantothenate + ADP + H(+)</text>
        <dbReference type="Rhea" id="RHEA:16373"/>
        <dbReference type="ChEBI" id="CHEBI:10986"/>
        <dbReference type="ChEBI" id="CHEBI:15378"/>
        <dbReference type="ChEBI" id="CHEBI:29032"/>
        <dbReference type="ChEBI" id="CHEBI:30616"/>
        <dbReference type="ChEBI" id="CHEBI:456216"/>
        <dbReference type="EC" id="2.7.1.33"/>
    </reaction>
</comment>
<dbReference type="Proteomes" id="UP000254156">
    <property type="component" value="Unassembled WGS sequence"/>
</dbReference>
<keyword evidence="7 16" id="KW-0963">Cytoplasm</keyword>
<accession>A0A0A2E692</accession>
<comment type="function">
    <text evidence="16">Catalyzes the phosphorylation of pantothenate (Pan), the first step in CoA biosynthesis.</text>
</comment>